<dbReference type="EMBL" id="OENF01000038">
    <property type="protein sequence ID" value="SOS75189.1"/>
    <property type="molecule type" value="Genomic_DNA"/>
</dbReference>
<dbReference type="AlphaFoldDB" id="A0A2H1YI69"/>
<evidence type="ECO:0000313" key="2">
    <source>
        <dbReference type="EMBL" id="SOS75189.1"/>
    </source>
</evidence>
<dbReference type="Proteomes" id="UP000234211">
    <property type="component" value="Unassembled WGS sequence"/>
</dbReference>
<keyword evidence="3" id="KW-1185">Reference proteome</keyword>
<name>A0A2H1YI69_9FLAO</name>
<proteinExistence type="predicted"/>
<keyword evidence="1" id="KW-0732">Signal</keyword>
<organism evidence="2 3">
    <name type="scientific">Tenacibaculum piscium</name>
    <dbReference type="NCBI Taxonomy" id="1458515"/>
    <lineage>
        <taxon>Bacteria</taxon>
        <taxon>Pseudomonadati</taxon>
        <taxon>Bacteroidota</taxon>
        <taxon>Flavobacteriia</taxon>
        <taxon>Flavobacteriales</taxon>
        <taxon>Flavobacteriaceae</taxon>
        <taxon>Tenacibaculum</taxon>
    </lineage>
</organism>
<evidence type="ECO:0000313" key="3">
    <source>
        <dbReference type="Proteomes" id="UP000234211"/>
    </source>
</evidence>
<protein>
    <recommendedName>
        <fullName evidence="4">Lipoprotein</fullName>
    </recommendedName>
</protein>
<feature type="chain" id="PRO_5013910601" description="Lipoprotein" evidence="1">
    <location>
        <begin position="25"/>
        <end position="235"/>
    </location>
</feature>
<reference evidence="3" key="1">
    <citation type="submission" date="2017-11" db="EMBL/GenBank/DDBJ databases">
        <authorList>
            <person name="Duchaud E."/>
        </authorList>
    </citation>
    <scope>NUCLEOTIDE SEQUENCE [LARGE SCALE GENOMIC DNA]</scope>
    <source>
        <strain evidence="3">Tenacibaculum sp. TNO020</strain>
    </source>
</reference>
<evidence type="ECO:0008006" key="4">
    <source>
        <dbReference type="Google" id="ProtNLM"/>
    </source>
</evidence>
<dbReference type="RefSeq" id="WP_145993230.1">
    <property type="nucleotide sequence ID" value="NZ_OENF01000038.1"/>
</dbReference>
<evidence type="ECO:0000256" key="1">
    <source>
        <dbReference type="SAM" id="SignalP"/>
    </source>
</evidence>
<feature type="signal peptide" evidence="1">
    <location>
        <begin position="1"/>
        <end position="24"/>
    </location>
</feature>
<gene>
    <name evidence="2" type="ORF">TNO020_430195</name>
</gene>
<accession>A0A2H1YI69</accession>
<dbReference type="PROSITE" id="PS51257">
    <property type="entry name" value="PROKAR_LIPOPROTEIN"/>
    <property type="match status" value="1"/>
</dbReference>
<sequence>MKKIVKILSLLLLFITIMSCSSNEDPTSKKINIPEDDTPNQDYKALRLHIDSIYTDIKSFEIPSKFPGLNEEKTKRVTELFSKYKEDIHKYADLILIPEKTTVTSSIYEYIYDKEVHSWENSSNNQINQFTIIDKTYLGYEFTYQNLNKEGSIVSKPLSGIFRIDDDVDFILYDGIKESQKMNWRYSKKKFFFVIYQGNKRFVVDIYKKGENAGRLTVYDKDIHPKASVEDYLWD</sequence>